<keyword evidence="2" id="KW-1185">Reference proteome</keyword>
<dbReference type="OrthoDB" id="10002271at2"/>
<dbReference type="InterPro" id="IPR038287">
    <property type="entry name" value="Cse2_sf"/>
</dbReference>
<dbReference type="Gene3D" id="1.10.520.40">
    <property type="entry name" value="CRISPR-associated protein Cse2"/>
    <property type="match status" value="1"/>
</dbReference>
<gene>
    <name evidence="1" type="ORF">L613_003400000060</name>
</gene>
<dbReference type="InterPro" id="IPR013382">
    <property type="entry name" value="CRISPR-assoc_prot_Cse2"/>
</dbReference>
<dbReference type="RefSeq" id="WP_147208555.1">
    <property type="nucleotide sequence ID" value="NZ_VLJS01000063.1"/>
</dbReference>
<organism evidence="1 2">
    <name type="scientific">Pseudoxanthomonas taiwanensis J19</name>
    <dbReference type="NCBI Taxonomy" id="935569"/>
    <lineage>
        <taxon>Bacteria</taxon>
        <taxon>Pseudomonadati</taxon>
        <taxon>Pseudomonadota</taxon>
        <taxon>Gammaproteobacteria</taxon>
        <taxon>Lysobacterales</taxon>
        <taxon>Lysobacteraceae</taxon>
        <taxon>Pseudoxanthomonas</taxon>
    </lineage>
</organism>
<proteinExistence type="predicted"/>
<dbReference type="Proteomes" id="UP000321583">
    <property type="component" value="Unassembled WGS sequence"/>
</dbReference>
<protein>
    <submittedName>
        <fullName evidence="1">CRISPR-associated protein Cse2 family</fullName>
    </submittedName>
</protein>
<dbReference type="AlphaFoldDB" id="A0A562DIZ9"/>
<comment type="caution">
    <text evidence="1">The sequence shown here is derived from an EMBL/GenBank/DDBJ whole genome shotgun (WGS) entry which is preliminary data.</text>
</comment>
<name>A0A562DIZ9_9GAMM</name>
<evidence type="ECO:0000313" key="2">
    <source>
        <dbReference type="Proteomes" id="UP000321583"/>
    </source>
</evidence>
<evidence type="ECO:0000313" key="1">
    <source>
        <dbReference type="EMBL" id="TWH09628.1"/>
    </source>
</evidence>
<accession>A0A562DIZ9</accession>
<reference evidence="1 2" key="1">
    <citation type="submission" date="2019-07" db="EMBL/GenBank/DDBJ databases">
        <title>Genome sequencing of lignin-degrading bacterial isolates.</title>
        <authorList>
            <person name="Gladden J."/>
        </authorList>
    </citation>
    <scope>NUCLEOTIDE SEQUENCE [LARGE SCALE GENOMIC DNA]</scope>
    <source>
        <strain evidence="1 2">J19</strain>
    </source>
</reference>
<dbReference type="Pfam" id="PF09485">
    <property type="entry name" value="CRISPR_Cse2"/>
    <property type="match status" value="1"/>
</dbReference>
<dbReference type="EMBL" id="VLJS01000063">
    <property type="protein sequence ID" value="TWH09628.1"/>
    <property type="molecule type" value="Genomic_DNA"/>
</dbReference>
<sequence length="185" mass="20572">MRDRERLAYAVLTASRAIARNGRLRSSLRRAACCSDAAGYEETEDFVRALKACMGKWRPEDCVADGAMVLLAQPRVALWPRGEGLGSLPDRWLLPRLLGQRTGERRLLSELRFQRLLRAAGSDERLLHMRRAIALLDSPVHPLAVVEAWLELHGEQGRRIFARAYFSGDAAVAEREPAGPTADAA</sequence>